<dbReference type="OrthoDB" id="424310at2759"/>
<keyword evidence="11" id="KW-0505">Motor protein</keyword>
<evidence type="ECO:0000256" key="12">
    <source>
        <dbReference type="ARBA" id="ARBA00023212"/>
    </source>
</evidence>
<dbReference type="PANTHER" id="PTHR45703">
    <property type="entry name" value="DYNEIN HEAVY CHAIN"/>
    <property type="match status" value="1"/>
</dbReference>
<evidence type="ECO:0000256" key="7">
    <source>
        <dbReference type="ARBA" id="ARBA00022840"/>
    </source>
</evidence>
<evidence type="ECO:0000313" key="17">
    <source>
        <dbReference type="EMBL" id="CAE8617020.1"/>
    </source>
</evidence>
<dbReference type="GO" id="GO:0005524">
    <property type="term" value="F:ATP binding"/>
    <property type="evidence" value="ECO:0007669"/>
    <property type="project" value="UniProtKB-KW"/>
</dbReference>
<dbReference type="GO" id="GO:0005874">
    <property type="term" value="C:microtubule"/>
    <property type="evidence" value="ECO:0007669"/>
    <property type="project" value="UniProtKB-KW"/>
</dbReference>
<dbReference type="AlphaFoldDB" id="A0A813FU07"/>
<evidence type="ECO:0000313" key="18">
    <source>
        <dbReference type="Proteomes" id="UP000654075"/>
    </source>
</evidence>
<evidence type="ECO:0000256" key="13">
    <source>
        <dbReference type="ARBA" id="ARBA00023273"/>
    </source>
</evidence>
<dbReference type="PANTHER" id="PTHR45703:SF1">
    <property type="entry name" value="DYNEINS HEAVY CHAIN"/>
    <property type="match status" value="1"/>
</dbReference>
<sequence length="864" mass="96385">AQKQHGLKTALAQMKREWRATEFGLTPHKSGTHMIKGIDEIQAQLDDHIVKTQGIRGSPFVKPIEKEVKDWEAKLIYIQDLTEQWLLVQRSWLYLEPIFGSDDIQRQMPNEAKRFQQVNGLWRTTMEAVFENPNVLEVSEIENLLASFTDANKKLDAIQKGLNDYLETKRLAFPRFFFLSNDELLMILSQTKDPTAVQPHMGKCFEGISKVRFSKNNEVIEAMMSVEGELVELAKPVNVAEGDKKGNVEKWLAEVQSSMIDSLTKVTAASLVAYARSDRTKWVLEWPGQVAICVDNIYWTQEVAQAIESGTVDDYHKTCVSQLTGLVQLVRGELSKLARLTLSALVTIDVHNRDVVLSLKEAKITSSKDFDWISQLRYYWRPTGSMTMKDTGRPNQEDKCEVSIINATLLYGFEYLGNSDRLVITPLTDRCYRTLMGAFHLYYGGGPEGPAGTGKTESTKDLAKAMGKFFKGIASSGAWCCFDEFNRINLEVLSVVSQQVQTIQYAVRDKKSEFFFEGTEIRLVPSCAVNITMNPGYAGRSELPDNLKALFRPCAMMVPDYAMIGEIVLYSFGFEDAKNLARKAAGSLRLGSEQLSSQDHYDFGMRALKSILVRAGALRRMYGNTRHESLLALSALNDVNLPKFTANDIPLFYGITGDLFPGVELPPSDYGVLINELEGCARALVLQPQPGFIKKCIQLWETIMVRHGLMIIGMTVSGKTVLASALAAVADGESYLPVTIHKLNPKSIKQGQLYGDFDEATHEWTDGILALTVRFTSAADLSRRQWILLDGPVDAVWIENMNTVLDDNKKLCLNSGEIIKLTSVTTMMFEAAAFDAATIWFVVGCHVAALLGVILVSSGTRAFH</sequence>
<dbReference type="Pfam" id="PF08393">
    <property type="entry name" value="DHC_N2"/>
    <property type="match status" value="1"/>
</dbReference>
<dbReference type="Gene3D" id="3.20.180.20">
    <property type="entry name" value="Dynein heavy chain, N-terminal domain 2"/>
    <property type="match status" value="1"/>
</dbReference>
<dbReference type="Gene3D" id="3.40.50.300">
    <property type="entry name" value="P-loop containing nucleotide triphosphate hydrolases"/>
    <property type="match status" value="3"/>
</dbReference>
<keyword evidence="5" id="KW-0493">Microtubule</keyword>
<dbReference type="InterPro" id="IPR042228">
    <property type="entry name" value="Dynein_linker_3"/>
</dbReference>
<keyword evidence="10" id="KW-0969">Cilium</keyword>
<evidence type="ECO:0000256" key="3">
    <source>
        <dbReference type="ARBA" id="ARBA00008887"/>
    </source>
</evidence>
<dbReference type="FunFam" id="3.40.50.300:FF:000063">
    <property type="entry name" value="dynein heavy chain 6, axonemal"/>
    <property type="match status" value="1"/>
</dbReference>
<feature type="non-terminal residue" evidence="17">
    <location>
        <position position="864"/>
    </location>
</feature>
<dbReference type="SUPFAM" id="SSF52540">
    <property type="entry name" value="P-loop containing nucleoside triphosphate hydrolases"/>
    <property type="match status" value="2"/>
</dbReference>
<dbReference type="GO" id="GO:0005929">
    <property type="term" value="C:cilium"/>
    <property type="evidence" value="ECO:0007669"/>
    <property type="project" value="UniProtKB-SubCell"/>
</dbReference>
<reference evidence="17" key="1">
    <citation type="submission" date="2021-02" db="EMBL/GenBank/DDBJ databases">
        <authorList>
            <person name="Dougan E. K."/>
            <person name="Rhodes N."/>
            <person name="Thang M."/>
            <person name="Chan C."/>
        </authorList>
    </citation>
    <scope>NUCLEOTIDE SEQUENCE</scope>
</reference>
<evidence type="ECO:0000259" key="15">
    <source>
        <dbReference type="Pfam" id="PF08393"/>
    </source>
</evidence>
<evidence type="ECO:0000256" key="1">
    <source>
        <dbReference type="ARBA" id="ARBA00004138"/>
    </source>
</evidence>
<gene>
    <name evidence="17" type="ORF">PGLA1383_LOCUS34687</name>
</gene>
<keyword evidence="18" id="KW-1185">Reference proteome</keyword>
<keyword evidence="13" id="KW-0966">Cell projection</keyword>
<feature type="transmembrane region" description="Helical" evidence="14">
    <location>
        <begin position="837"/>
        <end position="856"/>
    </location>
</feature>
<dbReference type="Gene3D" id="1.10.8.710">
    <property type="match status" value="1"/>
</dbReference>
<dbReference type="InterPro" id="IPR026983">
    <property type="entry name" value="DHC"/>
</dbReference>
<keyword evidence="14" id="KW-0812">Transmembrane</keyword>
<evidence type="ECO:0008006" key="19">
    <source>
        <dbReference type="Google" id="ProtNLM"/>
    </source>
</evidence>
<comment type="similarity">
    <text evidence="3">Belongs to the dynein heavy chain family.</text>
</comment>
<dbReference type="Gene3D" id="1.20.58.1120">
    <property type="match status" value="1"/>
</dbReference>
<dbReference type="InterPro" id="IPR042222">
    <property type="entry name" value="Dynein_2_N"/>
</dbReference>
<evidence type="ECO:0000256" key="4">
    <source>
        <dbReference type="ARBA" id="ARBA00022490"/>
    </source>
</evidence>
<evidence type="ECO:0000256" key="9">
    <source>
        <dbReference type="ARBA" id="ARBA00023054"/>
    </source>
</evidence>
<name>A0A813FU07_POLGL</name>
<dbReference type="GO" id="GO:0030286">
    <property type="term" value="C:dynein complex"/>
    <property type="evidence" value="ECO:0007669"/>
    <property type="project" value="UniProtKB-KW"/>
</dbReference>
<dbReference type="Gene3D" id="1.20.140.100">
    <property type="entry name" value="Dynein heavy chain, N-terminal domain 2"/>
    <property type="match status" value="1"/>
</dbReference>
<keyword evidence="8" id="KW-0243">Dynein</keyword>
<evidence type="ECO:0000256" key="5">
    <source>
        <dbReference type="ARBA" id="ARBA00022701"/>
    </source>
</evidence>
<accession>A0A813FU07</accession>
<keyword evidence="14" id="KW-1133">Transmembrane helix</keyword>
<evidence type="ECO:0000256" key="10">
    <source>
        <dbReference type="ARBA" id="ARBA00023069"/>
    </source>
</evidence>
<keyword evidence="4" id="KW-0963">Cytoplasm</keyword>
<keyword evidence="12" id="KW-0206">Cytoskeleton</keyword>
<dbReference type="GO" id="GO:0007018">
    <property type="term" value="P:microtubule-based movement"/>
    <property type="evidence" value="ECO:0007669"/>
    <property type="project" value="InterPro"/>
</dbReference>
<comment type="caution">
    <text evidence="17">The sequence shown here is derived from an EMBL/GenBank/DDBJ whole genome shotgun (WGS) entry which is preliminary data.</text>
</comment>
<dbReference type="FunFam" id="1.20.140.100:FF:000004">
    <property type="entry name" value="Dynein axonemal heavy chain 6"/>
    <property type="match status" value="1"/>
</dbReference>
<feature type="domain" description="Dynein heavy chain hydrolytic ATP-binding dynein motor region" evidence="16">
    <location>
        <begin position="411"/>
        <end position="720"/>
    </location>
</feature>
<dbReference type="FunFam" id="3.20.180.20:FF:000003">
    <property type="entry name" value="Dynein heavy chain 12, axonemal"/>
    <property type="match status" value="1"/>
</dbReference>
<evidence type="ECO:0000256" key="8">
    <source>
        <dbReference type="ARBA" id="ARBA00023017"/>
    </source>
</evidence>
<dbReference type="Pfam" id="PF12774">
    <property type="entry name" value="AAA_6"/>
    <property type="match status" value="1"/>
</dbReference>
<dbReference type="Proteomes" id="UP000654075">
    <property type="component" value="Unassembled WGS sequence"/>
</dbReference>
<protein>
    <recommendedName>
        <fullName evidence="19">Dynein heavy chain</fullName>
    </recommendedName>
</protein>
<dbReference type="InterPro" id="IPR043157">
    <property type="entry name" value="Dynein_AAA1S"/>
</dbReference>
<dbReference type="InterPro" id="IPR027417">
    <property type="entry name" value="P-loop_NTPase"/>
</dbReference>
<keyword evidence="9" id="KW-0175">Coiled coil</keyword>
<dbReference type="OMA" id="QIMENTA"/>
<dbReference type="InterPro" id="IPR013602">
    <property type="entry name" value="Dynein_heavy_linker"/>
</dbReference>
<evidence type="ECO:0000259" key="16">
    <source>
        <dbReference type="Pfam" id="PF12774"/>
    </source>
</evidence>
<feature type="domain" description="Dynein heavy chain linker" evidence="15">
    <location>
        <begin position="1"/>
        <end position="268"/>
    </location>
</feature>
<evidence type="ECO:0000256" key="11">
    <source>
        <dbReference type="ARBA" id="ARBA00023175"/>
    </source>
</evidence>
<dbReference type="GO" id="GO:0051959">
    <property type="term" value="F:dynein light intermediate chain binding"/>
    <property type="evidence" value="ECO:0007669"/>
    <property type="project" value="InterPro"/>
</dbReference>
<dbReference type="EMBL" id="CAJNNV010026034">
    <property type="protein sequence ID" value="CAE8617020.1"/>
    <property type="molecule type" value="Genomic_DNA"/>
</dbReference>
<dbReference type="GO" id="GO:0045505">
    <property type="term" value="F:dynein intermediate chain binding"/>
    <property type="evidence" value="ECO:0007669"/>
    <property type="project" value="InterPro"/>
</dbReference>
<keyword evidence="6" id="KW-0547">Nucleotide-binding</keyword>
<dbReference type="FunFam" id="1.20.58.1120:FF:000005">
    <property type="entry name" value="Dynein, axonemal, heavy chain 12"/>
    <property type="match status" value="1"/>
</dbReference>
<evidence type="ECO:0000256" key="2">
    <source>
        <dbReference type="ARBA" id="ARBA00004245"/>
    </source>
</evidence>
<proteinExistence type="inferred from homology"/>
<keyword evidence="14" id="KW-0472">Membrane</keyword>
<organism evidence="17 18">
    <name type="scientific">Polarella glacialis</name>
    <name type="common">Dinoflagellate</name>
    <dbReference type="NCBI Taxonomy" id="89957"/>
    <lineage>
        <taxon>Eukaryota</taxon>
        <taxon>Sar</taxon>
        <taxon>Alveolata</taxon>
        <taxon>Dinophyceae</taxon>
        <taxon>Suessiales</taxon>
        <taxon>Suessiaceae</taxon>
        <taxon>Polarella</taxon>
    </lineage>
</organism>
<keyword evidence="7" id="KW-0067">ATP-binding</keyword>
<evidence type="ECO:0000256" key="14">
    <source>
        <dbReference type="SAM" id="Phobius"/>
    </source>
</evidence>
<dbReference type="FunFam" id="1.10.8.710:FF:000001">
    <property type="entry name" value="Dynein axonemal heavy chain 2"/>
    <property type="match status" value="1"/>
</dbReference>
<evidence type="ECO:0000256" key="6">
    <source>
        <dbReference type="ARBA" id="ARBA00022741"/>
    </source>
</evidence>
<comment type="subcellular location">
    <subcellularLocation>
        <location evidence="1">Cell projection</location>
        <location evidence="1">Cilium</location>
    </subcellularLocation>
    <subcellularLocation>
        <location evidence="2">Cytoplasm</location>
        <location evidence="2">Cytoskeleton</location>
    </subcellularLocation>
</comment>
<dbReference type="InterPro" id="IPR035699">
    <property type="entry name" value="AAA_6"/>
</dbReference>